<evidence type="ECO:0000313" key="4">
    <source>
        <dbReference type="Proteomes" id="UP000275348"/>
    </source>
</evidence>
<reference evidence="3 4" key="1">
    <citation type="submission" date="2018-10" db="EMBL/GenBank/DDBJ databases">
        <authorList>
            <person name="Chen X."/>
        </authorList>
    </citation>
    <scope>NUCLEOTIDE SEQUENCE [LARGE SCALE GENOMIC DNA]</scope>
    <source>
        <strain evidence="3 4">YIM 102668</strain>
    </source>
</reference>
<comment type="caution">
    <text evidence="3">The sequence shown here is derived from an EMBL/GenBank/DDBJ whole genome shotgun (WGS) entry which is preliminary data.</text>
</comment>
<sequence>MNKNFYYSLGLLMAQTFVFGQENISFEQAEGYTLGSLNTQNGWEITDNRGEFLTNQVVTDEQASDGLYSFKNGHQDEYDPQWFPIFGASKTFGTPFQYDDFTISFDVFVTQRNGADFEFNLYGIDAYDNFVPVVGIGMENRGYVYVTTSVDYDFAYADAAANYALNTWHNIKVEVNSEEIKYFFNDQLIYTTNNFSQTEIKGLTMLHNNYGGSAYYDNFKINEEELTTLDIKNKNIKLYPNPVKDILQISITENIAQIEIKNILGQTLIKAEDVKNINTSNLTKGTYFATLIFKDGTKINRKFIKN</sequence>
<dbReference type="Gene3D" id="2.60.120.560">
    <property type="entry name" value="Exo-inulinase, domain 1"/>
    <property type="match status" value="1"/>
</dbReference>
<dbReference type="RefSeq" id="WP_121933361.1">
    <property type="nucleotide sequence ID" value="NZ_RDOJ01000001.1"/>
</dbReference>
<feature type="domain" description="Secretion system C-terminal sorting" evidence="2">
    <location>
        <begin position="238"/>
        <end position="304"/>
    </location>
</feature>
<evidence type="ECO:0000313" key="3">
    <source>
        <dbReference type="EMBL" id="RLZ12785.1"/>
    </source>
</evidence>
<dbReference type="NCBIfam" id="TIGR04183">
    <property type="entry name" value="Por_Secre_tail"/>
    <property type="match status" value="1"/>
</dbReference>
<dbReference type="OrthoDB" id="1467680at2"/>
<keyword evidence="4" id="KW-1185">Reference proteome</keyword>
<organism evidence="3 4">
    <name type="scientific">Faecalibacter macacae</name>
    <dbReference type="NCBI Taxonomy" id="1859289"/>
    <lineage>
        <taxon>Bacteria</taxon>
        <taxon>Pseudomonadati</taxon>
        <taxon>Bacteroidota</taxon>
        <taxon>Flavobacteriia</taxon>
        <taxon>Flavobacteriales</taxon>
        <taxon>Weeksellaceae</taxon>
        <taxon>Faecalibacter</taxon>
    </lineage>
</organism>
<dbReference type="EMBL" id="RDOJ01000001">
    <property type="protein sequence ID" value="RLZ12785.1"/>
    <property type="molecule type" value="Genomic_DNA"/>
</dbReference>
<name>A0A3L9MJG5_9FLAO</name>
<keyword evidence="1" id="KW-0732">Signal</keyword>
<dbReference type="InterPro" id="IPR026444">
    <property type="entry name" value="Secre_tail"/>
</dbReference>
<dbReference type="InterPro" id="IPR013320">
    <property type="entry name" value="ConA-like_dom_sf"/>
</dbReference>
<evidence type="ECO:0000259" key="2">
    <source>
        <dbReference type="Pfam" id="PF18962"/>
    </source>
</evidence>
<evidence type="ECO:0000256" key="1">
    <source>
        <dbReference type="ARBA" id="ARBA00022729"/>
    </source>
</evidence>
<dbReference type="AlphaFoldDB" id="A0A3L9MJG5"/>
<dbReference type="GO" id="GO:0005975">
    <property type="term" value="P:carbohydrate metabolic process"/>
    <property type="evidence" value="ECO:0007669"/>
    <property type="project" value="UniProtKB-ARBA"/>
</dbReference>
<protein>
    <submittedName>
        <fullName evidence="3">T9SS C-terminal target domain-containing protein</fullName>
    </submittedName>
</protein>
<dbReference type="Pfam" id="PF18962">
    <property type="entry name" value="Por_Secre_tail"/>
    <property type="match status" value="1"/>
</dbReference>
<accession>A0A3L9MJG5</accession>
<dbReference type="SUPFAM" id="SSF49899">
    <property type="entry name" value="Concanavalin A-like lectins/glucanases"/>
    <property type="match status" value="1"/>
</dbReference>
<gene>
    <name evidence="3" type="ORF">EAH69_01120</name>
</gene>
<proteinExistence type="predicted"/>
<dbReference type="GO" id="GO:0004553">
    <property type="term" value="F:hydrolase activity, hydrolyzing O-glycosyl compounds"/>
    <property type="evidence" value="ECO:0007669"/>
    <property type="project" value="UniProtKB-ARBA"/>
</dbReference>
<dbReference type="Proteomes" id="UP000275348">
    <property type="component" value="Unassembled WGS sequence"/>
</dbReference>